<sequence length="85" mass="8548">MKSKLEFLRALAAKQLNRATAATTVIAVTASATGLAHADGGPDVSAVVTYIMGGLAAIALIGVAKMTIAAAPAAYQSLMGFIKSR</sequence>
<dbReference type="RefSeq" id="WP_038489213.1">
    <property type="nucleotide sequence ID" value="NZ_CP009962.1"/>
</dbReference>
<gene>
    <name evidence="2" type="ORF">LT85_2536</name>
</gene>
<protein>
    <submittedName>
        <fullName evidence="2">Uncharacterized protein</fullName>
    </submittedName>
</protein>
<evidence type="ECO:0000313" key="3">
    <source>
        <dbReference type="Proteomes" id="UP000030302"/>
    </source>
</evidence>
<evidence type="ECO:0000256" key="1">
    <source>
        <dbReference type="SAM" id="Phobius"/>
    </source>
</evidence>
<keyword evidence="1" id="KW-0472">Membrane</keyword>
<accession>A0A0A1FDE1</accession>
<dbReference type="STRING" id="279058.LT85_2536"/>
<proteinExistence type="predicted"/>
<keyword evidence="3" id="KW-1185">Reference proteome</keyword>
<dbReference type="AlphaFoldDB" id="A0A0A1FDE1"/>
<evidence type="ECO:0000313" key="2">
    <source>
        <dbReference type="EMBL" id="AIY41694.1"/>
    </source>
</evidence>
<dbReference type="HOGENOM" id="CLU_2506965_0_0_4"/>
<reference evidence="3" key="1">
    <citation type="journal article" date="2014" name="Soil Biol. Biochem.">
        <title>Structure and function of bacterial communities in ageing soils: Insights from the Mendocino ecological staircase.</title>
        <authorList>
            <person name="Uroz S."/>
            <person name="Tech J.J."/>
            <person name="Sawaya N.A."/>
            <person name="Frey-Klett P."/>
            <person name="Leveau J.H.J."/>
        </authorList>
    </citation>
    <scope>NUCLEOTIDE SEQUENCE [LARGE SCALE GENOMIC DNA]</scope>
    <source>
        <strain evidence="3">Cal35</strain>
    </source>
</reference>
<dbReference type="EMBL" id="CP009962">
    <property type="protein sequence ID" value="AIY41694.1"/>
    <property type="molecule type" value="Genomic_DNA"/>
</dbReference>
<dbReference type="Proteomes" id="UP000030302">
    <property type="component" value="Chromosome"/>
</dbReference>
<keyword evidence="1" id="KW-1133">Transmembrane helix</keyword>
<dbReference type="KEGG" id="care:LT85_2536"/>
<feature type="transmembrane region" description="Helical" evidence="1">
    <location>
        <begin position="48"/>
        <end position="75"/>
    </location>
</feature>
<name>A0A0A1FDE1_9BURK</name>
<keyword evidence="1" id="KW-0812">Transmembrane</keyword>
<organism evidence="2 3">
    <name type="scientific">Collimonas arenae</name>
    <dbReference type="NCBI Taxonomy" id="279058"/>
    <lineage>
        <taxon>Bacteria</taxon>
        <taxon>Pseudomonadati</taxon>
        <taxon>Pseudomonadota</taxon>
        <taxon>Betaproteobacteria</taxon>
        <taxon>Burkholderiales</taxon>
        <taxon>Oxalobacteraceae</taxon>
        <taxon>Collimonas</taxon>
    </lineage>
</organism>